<evidence type="ECO:0000313" key="1">
    <source>
        <dbReference type="EMBL" id="RDB26135.1"/>
    </source>
</evidence>
<reference evidence="1" key="1">
    <citation type="submission" date="2018-04" db="EMBL/GenBank/DDBJ databases">
        <title>Whole genome sequencing of Hypsizygus marmoreus.</title>
        <authorList>
            <person name="Choi I.-G."/>
            <person name="Min B."/>
            <person name="Kim J.-G."/>
            <person name="Kim S."/>
            <person name="Oh Y.-L."/>
            <person name="Kong W.-S."/>
            <person name="Park H."/>
            <person name="Jeong J."/>
            <person name="Song E.-S."/>
        </authorList>
    </citation>
    <scope>NUCLEOTIDE SEQUENCE [LARGE SCALE GENOMIC DNA]</scope>
    <source>
        <strain evidence="1">51987-8</strain>
    </source>
</reference>
<accession>A0A369K0M6</accession>
<dbReference type="InParanoid" id="A0A369K0M6"/>
<comment type="caution">
    <text evidence="1">The sequence shown here is derived from an EMBL/GenBank/DDBJ whole genome shotgun (WGS) entry which is preliminary data.</text>
</comment>
<name>A0A369K0M6_HYPMA</name>
<protein>
    <submittedName>
        <fullName evidence="1">Uncharacterized protein</fullName>
    </submittedName>
</protein>
<organism evidence="1 2">
    <name type="scientific">Hypsizygus marmoreus</name>
    <name type="common">White beech mushroom</name>
    <name type="synonym">Agaricus marmoreus</name>
    <dbReference type="NCBI Taxonomy" id="39966"/>
    <lineage>
        <taxon>Eukaryota</taxon>
        <taxon>Fungi</taxon>
        <taxon>Dikarya</taxon>
        <taxon>Basidiomycota</taxon>
        <taxon>Agaricomycotina</taxon>
        <taxon>Agaricomycetes</taxon>
        <taxon>Agaricomycetidae</taxon>
        <taxon>Agaricales</taxon>
        <taxon>Tricholomatineae</taxon>
        <taxon>Lyophyllaceae</taxon>
        <taxon>Hypsizygus</taxon>
    </lineage>
</organism>
<proteinExistence type="predicted"/>
<dbReference type="EMBL" id="LUEZ02000040">
    <property type="protein sequence ID" value="RDB26135.1"/>
    <property type="molecule type" value="Genomic_DNA"/>
</dbReference>
<keyword evidence="2" id="KW-1185">Reference proteome</keyword>
<dbReference type="AlphaFoldDB" id="A0A369K0M6"/>
<sequence length="190" mass="20788">MLSTRRTPRQITEDAIAAGYVLVPIPPEVENHPAFQAMAVQQASVYEPIMVYQTLLAGVEDGTVPSLLKQLDHYFQVNPPPVPVIGQAQGISRSHDLGGGARAHFSYTNIFAPGQGYTQYFVEMSFSRNDQPVPQAIVLRGAVAPRGMPQLEETLEPFGSARSQYFVSVGDSFRVKIGNLVYPSFIVPLP</sequence>
<dbReference type="Proteomes" id="UP000076154">
    <property type="component" value="Unassembled WGS sequence"/>
</dbReference>
<gene>
    <name evidence="1" type="ORF">Hypma_006199</name>
</gene>
<evidence type="ECO:0000313" key="2">
    <source>
        <dbReference type="Proteomes" id="UP000076154"/>
    </source>
</evidence>